<accession>A0A3S4DEQ3</accession>
<organism evidence="2 3">
    <name type="scientific">Serratia odorifera</name>
    <dbReference type="NCBI Taxonomy" id="618"/>
    <lineage>
        <taxon>Bacteria</taxon>
        <taxon>Pseudomonadati</taxon>
        <taxon>Pseudomonadota</taxon>
        <taxon>Gammaproteobacteria</taxon>
        <taxon>Enterobacterales</taxon>
        <taxon>Yersiniaceae</taxon>
        <taxon>Serratia</taxon>
    </lineage>
</organism>
<evidence type="ECO:0000313" key="2">
    <source>
        <dbReference type="EMBL" id="VDZ52220.1"/>
    </source>
</evidence>
<keyword evidence="2" id="KW-0489">Methyltransferase</keyword>
<keyword evidence="2" id="KW-0808">Transferase</keyword>
<dbReference type="Proteomes" id="UP000281391">
    <property type="component" value="Chromosome"/>
</dbReference>
<dbReference type="KEGG" id="sof:NCTC11214_00590"/>
<evidence type="ECO:0000313" key="3">
    <source>
        <dbReference type="Proteomes" id="UP000281391"/>
    </source>
</evidence>
<dbReference type="EMBL" id="LR134117">
    <property type="protein sequence ID" value="VDZ52220.1"/>
    <property type="molecule type" value="Genomic_DNA"/>
</dbReference>
<dbReference type="Pfam" id="PF08241">
    <property type="entry name" value="Methyltransf_11"/>
    <property type="match status" value="1"/>
</dbReference>
<dbReference type="InterPro" id="IPR029063">
    <property type="entry name" value="SAM-dependent_MTases_sf"/>
</dbReference>
<name>A0A3S4DEQ3_SEROD</name>
<dbReference type="PANTHER" id="PTHR43036">
    <property type="entry name" value="OSJNBB0011N17.9 PROTEIN"/>
    <property type="match status" value="1"/>
</dbReference>
<dbReference type="AlphaFoldDB" id="A0A3S4DEQ3"/>
<evidence type="ECO:0000259" key="1">
    <source>
        <dbReference type="Pfam" id="PF08241"/>
    </source>
</evidence>
<dbReference type="Gene3D" id="3.40.50.150">
    <property type="entry name" value="Vaccinia Virus protein VP39"/>
    <property type="match status" value="1"/>
</dbReference>
<dbReference type="PANTHER" id="PTHR43036:SF2">
    <property type="entry name" value="OS04G0481300 PROTEIN"/>
    <property type="match status" value="1"/>
</dbReference>
<protein>
    <submittedName>
        <fullName evidence="2">Methyltransferase domain</fullName>
    </submittedName>
</protein>
<proteinExistence type="predicted"/>
<sequence length="239" mass="26876">MKPAHTLQKLASPQSWAALPWGEYYRAALERQLQPWWPKLFGFHLLKLGNLSAGLATDKCAISHQVNVGLSGDHLQVIADPYRLPFADKSVDACLMAQALSYADDPHRMLREVDRILIDDGWLVLSTFNPFSVLGLGKLLPGLRQRQPFASRMFTQMRLLDWLSLLNYEVLQQTRFHVLPWHRQGGVFLGTHLPALGCMSMIVARKRTVPLTPTAMKLGARKPALSRAVGATKSYRKLP</sequence>
<dbReference type="RefSeq" id="WP_004955053.1">
    <property type="nucleotide sequence ID" value="NZ_JAEKCK010000005.1"/>
</dbReference>
<feature type="domain" description="Methyltransferase type 11" evidence="1">
    <location>
        <begin position="77"/>
        <end position="125"/>
    </location>
</feature>
<dbReference type="SUPFAM" id="SSF53335">
    <property type="entry name" value="S-adenosyl-L-methionine-dependent methyltransferases"/>
    <property type="match status" value="1"/>
</dbReference>
<dbReference type="InterPro" id="IPR013216">
    <property type="entry name" value="Methyltransf_11"/>
</dbReference>
<gene>
    <name evidence="2" type="ORF">NCTC11214_00590</name>
</gene>
<dbReference type="GO" id="GO:0032259">
    <property type="term" value="P:methylation"/>
    <property type="evidence" value="ECO:0007669"/>
    <property type="project" value="UniProtKB-KW"/>
</dbReference>
<reference evidence="2 3" key="1">
    <citation type="submission" date="2018-12" db="EMBL/GenBank/DDBJ databases">
        <authorList>
            <consortium name="Pathogen Informatics"/>
        </authorList>
    </citation>
    <scope>NUCLEOTIDE SEQUENCE [LARGE SCALE GENOMIC DNA]</scope>
    <source>
        <strain evidence="2 3">NCTC11214</strain>
    </source>
</reference>
<dbReference type="GO" id="GO:0008757">
    <property type="term" value="F:S-adenosylmethionine-dependent methyltransferase activity"/>
    <property type="evidence" value="ECO:0007669"/>
    <property type="project" value="InterPro"/>
</dbReference>